<organism evidence="2 3">
    <name type="scientific">Agrococcus baldri</name>
    <dbReference type="NCBI Taxonomy" id="153730"/>
    <lineage>
        <taxon>Bacteria</taxon>
        <taxon>Bacillati</taxon>
        <taxon>Actinomycetota</taxon>
        <taxon>Actinomycetes</taxon>
        <taxon>Micrococcales</taxon>
        <taxon>Microbacteriaceae</taxon>
        <taxon>Agrococcus</taxon>
    </lineage>
</organism>
<reference evidence="2 3" key="1">
    <citation type="submission" date="2016-10" db="EMBL/GenBank/DDBJ databases">
        <authorList>
            <person name="Varghese N."/>
            <person name="Submissions S."/>
        </authorList>
    </citation>
    <scope>NUCLEOTIDE SEQUENCE [LARGE SCALE GENOMIC DNA]</scope>
    <source>
        <strain evidence="2 3">IAM 15147</strain>
    </source>
</reference>
<gene>
    <name evidence="2" type="ORF">SAMN04487783_0954</name>
</gene>
<feature type="compositionally biased region" description="Basic and acidic residues" evidence="1">
    <location>
        <begin position="375"/>
        <end position="386"/>
    </location>
</feature>
<dbReference type="AlphaFoldDB" id="A0AA94KZ68"/>
<name>A0AA94KZ68_9MICO</name>
<accession>A0AA94KZ68</accession>
<dbReference type="EMBL" id="FOZN01000002">
    <property type="protein sequence ID" value="SFS07392.1"/>
    <property type="molecule type" value="Genomic_DNA"/>
</dbReference>
<evidence type="ECO:0000313" key="3">
    <source>
        <dbReference type="Proteomes" id="UP000198506"/>
    </source>
</evidence>
<evidence type="ECO:0000313" key="2">
    <source>
        <dbReference type="EMBL" id="SFS07392.1"/>
    </source>
</evidence>
<keyword evidence="3" id="KW-1185">Reference proteome</keyword>
<sequence length="386" mass="42205">MRGVAAAGMHRGLAQGCEEPRRQMGLADAGLAAEHCDPLARAGCVLQPRQHIPLGGPAEELLLPGARGRRLVRARPVEDVAVDLLQACTRIQSELIDQHRARLRERVERFTAPAGVVQRDHELTPAALVERIQLDGLAQQRQGRLWLVRLEVGLDELCGGLVVEQLQPCTMVVEPRGVRHVLQRRASPHGERLPQRPERRARIGILLGIAQQVLEARGIHRGVLCSELVPGRTVLDRQGARLAQAGHVRLERVQRVGGRIQPQVPDEHVLADRLAASQRQMRDDQSLLGAADQGDAVLGAHADRAQHEKFDHARAPSLPGRRPLTRVAYRKRKGAVAGRSPILRSGRRASQSSRCRIVVAPSAVTVSASPSQRNVAREKTEGWGGA</sequence>
<dbReference type="Proteomes" id="UP000198506">
    <property type="component" value="Unassembled WGS sequence"/>
</dbReference>
<proteinExistence type="predicted"/>
<comment type="caution">
    <text evidence="2">The sequence shown here is derived from an EMBL/GenBank/DDBJ whole genome shotgun (WGS) entry which is preliminary data.</text>
</comment>
<evidence type="ECO:0000256" key="1">
    <source>
        <dbReference type="SAM" id="MobiDB-lite"/>
    </source>
</evidence>
<protein>
    <submittedName>
        <fullName evidence="2">Uncharacterized protein</fullName>
    </submittedName>
</protein>
<feature type="region of interest" description="Disordered" evidence="1">
    <location>
        <begin position="364"/>
        <end position="386"/>
    </location>
</feature>